<dbReference type="SUPFAM" id="SSF52949">
    <property type="entry name" value="Macro domain-like"/>
    <property type="match status" value="1"/>
</dbReference>
<dbReference type="InterPro" id="IPR002589">
    <property type="entry name" value="Macro_dom"/>
</dbReference>
<feature type="non-terminal residue" evidence="2">
    <location>
        <position position="137"/>
    </location>
</feature>
<proteinExistence type="predicted"/>
<keyword evidence="3" id="KW-1185">Reference proteome</keyword>
<gene>
    <name evidence="2" type="ORF">CUNI_LOCUS17308</name>
</gene>
<dbReference type="Pfam" id="PF01661">
    <property type="entry name" value="Macro"/>
    <property type="match status" value="1"/>
</dbReference>
<evidence type="ECO:0000259" key="1">
    <source>
        <dbReference type="PROSITE" id="PS51154"/>
    </source>
</evidence>
<dbReference type="OrthoDB" id="6103695at2759"/>
<dbReference type="Gene3D" id="3.40.220.10">
    <property type="entry name" value="Leucine Aminopeptidase, subunit E, domain 1"/>
    <property type="match status" value="1"/>
</dbReference>
<reference evidence="2" key="1">
    <citation type="submission" date="2021-04" db="EMBL/GenBank/DDBJ databases">
        <authorList>
            <consortium name="Molecular Ecology Group"/>
        </authorList>
    </citation>
    <scope>NUCLEOTIDE SEQUENCE</scope>
</reference>
<dbReference type="PROSITE" id="PS51154">
    <property type="entry name" value="MACRO"/>
    <property type="match status" value="1"/>
</dbReference>
<dbReference type="Proteomes" id="UP000678393">
    <property type="component" value="Unassembled WGS sequence"/>
</dbReference>
<feature type="domain" description="Macro" evidence="1">
    <location>
        <begin position="1"/>
        <end position="137"/>
    </location>
</feature>
<name>A0A8S3ZUW9_9EUPU</name>
<organism evidence="2 3">
    <name type="scientific">Candidula unifasciata</name>
    <dbReference type="NCBI Taxonomy" id="100452"/>
    <lineage>
        <taxon>Eukaryota</taxon>
        <taxon>Metazoa</taxon>
        <taxon>Spiralia</taxon>
        <taxon>Lophotrochozoa</taxon>
        <taxon>Mollusca</taxon>
        <taxon>Gastropoda</taxon>
        <taxon>Heterobranchia</taxon>
        <taxon>Euthyneura</taxon>
        <taxon>Panpulmonata</taxon>
        <taxon>Eupulmonata</taxon>
        <taxon>Stylommatophora</taxon>
        <taxon>Helicina</taxon>
        <taxon>Helicoidea</taxon>
        <taxon>Geomitridae</taxon>
        <taxon>Candidula</taxon>
    </lineage>
</organism>
<comment type="caution">
    <text evidence="2">The sequence shown here is derived from an EMBL/GenBank/DDBJ whole genome shotgun (WGS) entry which is preliminary data.</text>
</comment>
<accession>A0A8S3ZUW9</accession>
<protein>
    <recommendedName>
        <fullName evidence="1">Macro domain-containing protein</fullName>
    </recommendedName>
</protein>
<evidence type="ECO:0000313" key="3">
    <source>
        <dbReference type="Proteomes" id="UP000678393"/>
    </source>
</evidence>
<evidence type="ECO:0000313" key="2">
    <source>
        <dbReference type="EMBL" id="CAG5131750.1"/>
    </source>
</evidence>
<feature type="non-terminal residue" evidence="2">
    <location>
        <position position="1"/>
    </location>
</feature>
<dbReference type="AlphaFoldDB" id="A0A8S3ZUW9"/>
<sequence length="137" mass="14453">VLNCSLAGAICVSVNVGELGEQKTSGIVNWTDSALTHKVTRCSRSIASKAGALMWASCVDYIENKGSDLEAPDVLTTPAGGRFDKSVVAILHVVEPQLVGEDESSSATPLVEVYANCLRFANERLGLDSLSFPLIGE</sequence>
<dbReference type="EMBL" id="CAJHNH020004846">
    <property type="protein sequence ID" value="CAG5131750.1"/>
    <property type="molecule type" value="Genomic_DNA"/>
</dbReference>
<dbReference type="InterPro" id="IPR043472">
    <property type="entry name" value="Macro_dom-like"/>
</dbReference>